<dbReference type="Pfam" id="PF10199">
    <property type="entry name" value="Adaptin_binding"/>
    <property type="match status" value="1"/>
</dbReference>
<feature type="compositionally biased region" description="Polar residues" evidence="1">
    <location>
        <begin position="344"/>
        <end position="354"/>
    </location>
</feature>
<dbReference type="Gene3D" id="3.40.50.11960">
    <property type="match status" value="1"/>
</dbReference>
<name>A0A9Q8QIU9_9HYPO</name>
<dbReference type="GeneID" id="72067732"/>
<gene>
    <name evidence="2" type="ORF">JDV02_005783</name>
</gene>
<protein>
    <recommendedName>
        <fullName evidence="4">Alpha and gamma adaptin binding protein p34</fullName>
    </recommendedName>
</protein>
<dbReference type="InterPro" id="IPR034627">
    <property type="entry name" value="Irc6"/>
</dbReference>
<dbReference type="RefSeq" id="XP_047843085.1">
    <property type="nucleotide sequence ID" value="XM_047987101.1"/>
</dbReference>
<dbReference type="EMBL" id="CP086358">
    <property type="protein sequence ID" value="UNI19604.1"/>
    <property type="molecule type" value="Genomic_DNA"/>
</dbReference>
<organism evidence="2 3">
    <name type="scientific">Purpureocillium takamizusanense</name>
    <dbReference type="NCBI Taxonomy" id="2060973"/>
    <lineage>
        <taxon>Eukaryota</taxon>
        <taxon>Fungi</taxon>
        <taxon>Dikarya</taxon>
        <taxon>Ascomycota</taxon>
        <taxon>Pezizomycotina</taxon>
        <taxon>Sordariomycetes</taxon>
        <taxon>Hypocreomycetidae</taxon>
        <taxon>Hypocreales</taxon>
        <taxon>Ophiocordycipitaceae</taxon>
        <taxon>Purpureocillium</taxon>
    </lineage>
</organism>
<feature type="region of interest" description="Disordered" evidence="1">
    <location>
        <begin position="325"/>
        <end position="404"/>
    </location>
</feature>
<evidence type="ECO:0000313" key="3">
    <source>
        <dbReference type="Proteomes" id="UP000829364"/>
    </source>
</evidence>
<dbReference type="PANTHER" id="PTHR28043">
    <property type="entry name" value="INCREASED RECOMBINATION CENTERS PROTEIN 6"/>
    <property type="match status" value="1"/>
</dbReference>
<dbReference type="GO" id="GO:0016192">
    <property type="term" value="P:vesicle-mediated transport"/>
    <property type="evidence" value="ECO:0007669"/>
    <property type="project" value="InterPro"/>
</dbReference>
<dbReference type="Proteomes" id="UP000829364">
    <property type="component" value="Chromosome 5"/>
</dbReference>
<proteinExistence type="predicted"/>
<sequence>MEEVSNPRRVLAVSLDSQAAHLGAFIKELTGKVPEPADPESSLAGTTHDLSLATRYYRATVPVWLDLIAAGTARNDKQGTDATTARAVDPVASRTTAAADWAASFLSDEAREVLDVLGAVVVVFAVPPTEATATRTAATQVTSTATGTTNTPAAAGQGCRTVGRFPNGTDSTSPDAAQQVKELVHHVGRVLGDGLGGWEWDGVRIAIGVGGPPLSTSDGVDEDHGVAAEWDEICAEAGMEYVHLPSWAAASAPGGRNEFGEKSGMERVREALEANDWEGDGMDEFGAFEGTDSEVDDNASLDPESLDFGFDRADFEGLKKAIWSSGVEPGEGNSTSDAPGATAGNATSDVQTQDGRAHTHSPPQKGQDIEGEALDEDDVAKVERMMRKLQAAREAGQGMNEAQRKRMAARAVAEVMREL</sequence>
<evidence type="ECO:0000256" key="1">
    <source>
        <dbReference type="SAM" id="MobiDB-lite"/>
    </source>
</evidence>
<dbReference type="OrthoDB" id="10261384at2759"/>
<dbReference type="KEGG" id="ptkz:JDV02_005783"/>
<evidence type="ECO:0008006" key="4">
    <source>
        <dbReference type="Google" id="ProtNLM"/>
    </source>
</evidence>
<feature type="compositionally biased region" description="Acidic residues" evidence="1">
    <location>
        <begin position="369"/>
        <end position="378"/>
    </location>
</feature>
<dbReference type="AlphaFoldDB" id="A0A9Q8QIU9"/>
<dbReference type="PANTHER" id="PTHR28043:SF1">
    <property type="entry name" value="INCREASED RECOMBINATION CENTERS PROTEIN 6"/>
    <property type="match status" value="1"/>
</dbReference>
<keyword evidence="3" id="KW-1185">Reference proteome</keyword>
<dbReference type="GO" id="GO:0030674">
    <property type="term" value="F:protein-macromolecule adaptor activity"/>
    <property type="evidence" value="ECO:0007669"/>
    <property type="project" value="TreeGrafter"/>
</dbReference>
<evidence type="ECO:0000313" key="2">
    <source>
        <dbReference type="EMBL" id="UNI19604.1"/>
    </source>
</evidence>
<reference evidence="2" key="1">
    <citation type="submission" date="2021-11" db="EMBL/GenBank/DDBJ databases">
        <title>Purpureocillium_takamizusanense_genome.</title>
        <authorList>
            <person name="Nguyen N.-H."/>
        </authorList>
    </citation>
    <scope>NUCLEOTIDE SEQUENCE</scope>
    <source>
        <strain evidence="2">PT3</strain>
    </source>
</reference>
<accession>A0A9Q8QIU9</accession>